<dbReference type="InParanoid" id="A0A3Q3M632"/>
<dbReference type="InterPro" id="IPR028890">
    <property type="entry name" value="Peptidase_C98"/>
</dbReference>
<dbReference type="PANTHER" id="PTHR15294">
    <property type="entry name" value="RETINOVIN-RELATED"/>
    <property type="match status" value="1"/>
</dbReference>
<evidence type="ECO:0000256" key="1">
    <source>
        <dbReference type="SAM" id="MobiDB-lite"/>
    </source>
</evidence>
<reference evidence="3" key="2">
    <citation type="submission" date="2025-09" db="UniProtKB">
        <authorList>
            <consortium name="Ensembl"/>
        </authorList>
    </citation>
    <scope>IDENTIFICATION</scope>
</reference>
<dbReference type="GO" id="GO:0016926">
    <property type="term" value="P:protein desumoylation"/>
    <property type="evidence" value="ECO:0007669"/>
    <property type="project" value="TreeGrafter"/>
</dbReference>
<dbReference type="Pfam" id="PF15499">
    <property type="entry name" value="Peptidase_C98"/>
    <property type="match status" value="1"/>
</dbReference>
<evidence type="ECO:0000259" key="2">
    <source>
        <dbReference type="PROSITE" id="PS50235"/>
    </source>
</evidence>
<dbReference type="SUPFAM" id="SSF54001">
    <property type="entry name" value="Cysteine proteinases"/>
    <property type="match status" value="1"/>
</dbReference>
<feature type="region of interest" description="Disordered" evidence="1">
    <location>
        <begin position="129"/>
        <end position="157"/>
    </location>
</feature>
<dbReference type="GeneTree" id="ENSGT00390000002316"/>
<feature type="compositionally biased region" description="Polar residues" evidence="1">
    <location>
        <begin position="1058"/>
        <end position="1072"/>
    </location>
</feature>
<dbReference type="InterPro" id="IPR028889">
    <property type="entry name" value="USP"/>
</dbReference>
<feature type="region of interest" description="Disordered" evidence="1">
    <location>
        <begin position="881"/>
        <end position="938"/>
    </location>
</feature>
<dbReference type="PROSITE" id="PS50235">
    <property type="entry name" value="USP_3"/>
    <property type="match status" value="1"/>
</dbReference>
<dbReference type="PANTHER" id="PTHR15294:SF3">
    <property type="entry name" value="SUMO-SPECIFIC ISOPEPTIDASE USPL1"/>
    <property type="match status" value="1"/>
</dbReference>
<dbReference type="GeneID" id="113142914"/>
<dbReference type="CTD" id="10208"/>
<feature type="domain" description="USP" evidence="2">
    <location>
        <begin position="326"/>
        <end position="597"/>
    </location>
</feature>
<dbReference type="AlphaFoldDB" id="A0A3Q3M632"/>
<name>A0A3Q3M632_9TELE</name>
<dbReference type="RefSeq" id="XP_026184063.1">
    <property type="nucleotide sequence ID" value="XM_026328278.1"/>
</dbReference>
<accession>A0A3Q3M632</accession>
<dbReference type="GO" id="GO:0015030">
    <property type="term" value="C:Cajal body"/>
    <property type="evidence" value="ECO:0007669"/>
    <property type="project" value="TreeGrafter"/>
</dbReference>
<dbReference type="InterPro" id="IPR038765">
    <property type="entry name" value="Papain-like_cys_pep_sf"/>
</dbReference>
<organism evidence="3 4">
    <name type="scientific">Mastacembelus armatus</name>
    <name type="common">zig-zag eel</name>
    <dbReference type="NCBI Taxonomy" id="205130"/>
    <lineage>
        <taxon>Eukaryota</taxon>
        <taxon>Metazoa</taxon>
        <taxon>Chordata</taxon>
        <taxon>Craniata</taxon>
        <taxon>Vertebrata</taxon>
        <taxon>Euteleostomi</taxon>
        <taxon>Actinopterygii</taxon>
        <taxon>Neopterygii</taxon>
        <taxon>Teleostei</taxon>
        <taxon>Neoteleostei</taxon>
        <taxon>Acanthomorphata</taxon>
        <taxon>Anabantaria</taxon>
        <taxon>Synbranchiformes</taxon>
        <taxon>Mastacembelidae</taxon>
        <taxon>Mastacembelus</taxon>
    </lineage>
</organism>
<sequence length="1164" mass="127815">MVIFFEWHWTAVDLKSSSGLPMTDEDAGLGALASPLAGYLGKVQERAASLQYCPWCSSKGLTCALRSYCINLQESVTLCTNPECLFPLVSQSLEDVLASLRPVEPAVGNKRKNPLPMEKDDLIKCSPKRLRSTEPDDHSAISINNGQHAAPKAGSEKVNRYHRDFDCPVVETTRWESLNSEDAPDTENTACNESVAPLSCSPSAGHLQSSSEALLTADVEEPLLSPHCGALGVSEAEDHRQKSSHPELLKRRCRVPSNQSGFANEDIYSNEINTPLPQLNEQTARTEQKSQTADITAYANVKSEMEDLSSTSLTESEELVSVPNQLFWKNSDNLCWLNSLLAALVNCKSLKKCKPKDEPHQSSVWQLMRGYEEVSAAFQVHQQAGRGRITRVPNHMLQQANKDLQNLRTSVFNLLQPKLHCKLGQRETPVFAMPLLLKMDSWVEPLFQTNFHWEFKCNECKIVTKERVMKTLPTFTNVMPDWHPLHAVHLAPCNVCRKKNQRRTMILQRVPPVFVLHFVEGLPDNDLRIYSFNFQGKRYSVSIVIQYDQHLKHFVTWVCNSDGSWVEYDDLKHPECKIHQKLPVPAQEIHIVFWEVEGVEQLGVCSPCSTFSESPPSKNEMNLSLSDRTLITDEQLTCSPDKSLFTSHNDTDIVCAFSVSEDNSDIMDTAVITGAETSIGSTTLLDTFEGLSHNDIITLTLVELKADSEMQPANDNGQTKNLNVPNEKEILEATPDSSSTVVSGKLCHGPVVELLTTSNSSDHEFGDGSSRDPTFVPGARRGQGRGTDRGKTIRKQKGKMSTPSKAVTHISPPVSSEDSKIIDNKPPHADARDNTPPIETAQETSPVSSTETSPLSTSQTSFTEPATLDQNSRWTYMLSKHPLNQGQNPTFKPAPTNACTSVAQRKPSPPSHSTPNPVRRQQPPGGLFPKPQLRTEDSNGLPLKAAEMYGAFGAKSSNSTSLLPSPAPITAKSQLPQPIISPHHKSLMTTMVSGISLPEISSSKKNSSQSSKVPPGLSETEALRYKLMKKLKAKKKKLAKLNELLGHQGGTGLRPDSTDLSSPNTVSSSTFDGSTCEDLLSDLISPATTVSNLSPDSTGLLEMLANGQDQLDCGVNAVGAMSQVNTCISEPNPESFLDEFLLQVVAQKPTEMEAEALSALELFI</sequence>
<feature type="compositionally biased region" description="Low complexity" evidence="1">
    <location>
        <begin position="842"/>
        <end position="861"/>
    </location>
</feature>
<dbReference type="GO" id="GO:0030576">
    <property type="term" value="P:Cajal body organization"/>
    <property type="evidence" value="ECO:0007669"/>
    <property type="project" value="InterPro"/>
</dbReference>
<dbReference type="InterPro" id="IPR033505">
    <property type="entry name" value="USPL1"/>
</dbReference>
<feature type="compositionally biased region" description="Basic and acidic residues" evidence="1">
    <location>
        <begin position="761"/>
        <end position="770"/>
    </location>
</feature>
<evidence type="ECO:0000313" key="4">
    <source>
        <dbReference type="Proteomes" id="UP000261640"/>
    </source>
</evidence>
<dbReference type="FunCoup" id="A0A3Q3M632">
    <property type="interactions" value="861"/>
</dbReference>
<protein>
    <submittedName>
        <fullName evidence="3">Ubiquitin specific peptidase like 1</fullName>
    </submittedName>
</protein>
<proteinExistence type="predicted"/>
<reference evidence="3" key="1">
    <citation type="submission" date="2025-08" db="UniProtKB">
        <authorList>
            <consortium name="Ensembl"/>
        </authorList>
    </citation>
    <scope>IDENTIFICATION</scope>
</reference>
<dbReference type="Gene3D" id="3.90.70.10">
    <property type="entry name" value="Cysteine proteinases"/>
    <property type="match status" value="1"/>
</dbReference>
<feature type="region of interest" description="Disordered" evidence="1">
    <location>
        <begin position="1046"/>
        <end position="1072"/>
    </location>
</feature>
<feature type="region of interest" description="Disordered" evidence="1">
    <location>
        <begin position="956"/>
        <end position="977"/>
    </location>
</feature>
<evidence type="ECO:0000313" key="3">
    <source>
        <dbReference type="Ensembl" id="ENSMAMP00000022473.1"/>
    </source>
</evidence>
<dbReference type="STRING" id="205130.ENSMAMP00000022473"/>
<dbReference type="Ensembl" id="ENSMAMT00000023049.2">
    <property type="protein sequence ID" value="ENSMAMP00000022473.1"/>
    <property type="gene ID" value="ENSMAMG00000015132.2"/>
</dbReference>
<feature type="compositionally biased region" description="Basic and acidic residues" evidence="1">
    <location>
        <begin position="817"/>
        <end position="833"/>
    </location>
</feature>
<dbReference type="Proteomes" id="UP000261640">
    <property type="component" value="Unplaced"/>
</dbReference>
<dbReference type="GO" id="GO:0032183">
    <property type="term" value="F:SUMO binding"/>
    <property type="evidence" value="ECO:0007669"/>
    <property type="project" value="InterPro"/>
</dbReference>
<feature type="region of interest" description="Disordered" evidence="1">
    <location>
        <begin position="758"/>
        <end position="869"/>
    </location>
</feature>
<dbReference type="OrthoDB" id="6160353at2759"/>
<keyword evidence="4" id="KW-1185">Reference proteome</keyword>